<reference evidence="3" key="2">
    <citation type="submission" date="2020-05" db="UniProtKB">
        <authorList>
            <consortium name="EnsemblMetazoa"/>
        </authorList>
    </citation>
    <scope>IDENTIFICATION</scope>
</reference>
<dbReference type="Proteomes" id="UP000030765">
    <property type="component" value="Unassembled WGS sequence"/>
</dbReference>
<evidence type="ECO:0000313" key="2">
    <source>
        <dbReference type="EMBL" id="KFB40103.1"/>
    </source>
</evidence>
<evidence type="ECO:0000256" key="1">
    <source>
        <dbReference type="SAM" id="MobiDB-lite"/>
    </source>
</evidence>
<name>A0A084VQ59_ANOSI</name>
<evidence type="ECO:0000313" key="4">
    <source>
        <dbReference type="Proteomes" id="UP000030765"/>
    </source>
</evidence>
<keyword evidence="4" id="KW-1185">Reference proteome</keyword>
<accession>A0A084VQ59</accession>
<organism evidence="2">
    <name type="scientific">Anopheles sinensis</name>
    <name type="common">Mosquito</name>
    <dbReference type="NCBI Taxonomy" id="74873"/>
    <lineage>
        <taxon>Eukaryota</taxon>
        <taxon>Metazoa</taxon>
        <taxon>Ecdysozoa</taxon>
        <taxon>Arthropoda</taxon>
        <taxon>Hexapoda</taxon>
        <taxon>Insecta</taxon>
        <taxon>Pterygota</taxon>
        <taxon>Neoptera</taxon>
        <taxon>Endopterygota</taxon>
        <taxon>Diptera</taxon>
        <taxon>Nematocera</taxon>
        <taxon>Culicoidea</taxon>
        <taxon>Culicidae</taxon>
        <taxon>Anophelinae</taxon>
        <taxon>Anopheles</taxon>
    </lineage>
</organism>
<feature type="region of interest" description="Disordered" evidence="1">
    <location>
        <begin position="34"/>
        <end position="55"/>
    </location>
</feature>
<gene>
    <name evidence="2" type="ORF">ZHAS_00007635</name>
</gene>
<dbReference type="EnsemblMetazoa" id="ASIC007635-RA">
    <property type="protein sequence ID" value="ASIC007635-PA"/>
    <property type="gene ID" value="ASIC007635"/>
</dbReference>
<dbReference type="EMBL" id="KE525003">
    <property type="protein sequence ID" value="KFB40103.1"/>
    <property type="molecule type" value="Genomic_DNA"/>
</dbReference>
<proteinExistence type="predicted"/>
<dbReference type="EMBL" id="ATLV01015137">
    <property type="status" value="NOT_ANNOTATED_CDS"/>
    <property type="molecule type" value="Genomic_DNA"/>
</dbReference>
<evidence type="ECO:0000313" key="3">
    <source>
        <dbReference type="EnsemblMetazoa" id="ASIC007635-PA"/>
    </source>
</evidence>
<dbReference type="VEuPathDB" id="VectorBase:ASIC007635"/>
<sequence length="154" mass="16837">MRQAPSMRLLTYASEAPSTKPDVFTAIRQVPDRMRKASAPGTTGGVKVQQSKPTNHRVKTNHHHQHLHMAHRHPSRSFGLEVVDRLETRSLVPSCAVVPFASILSTAVLCLLASPKFQTKSYRDCVEEHAVWSAEGGEDGGNISTGFPQKVSLG</sequence>
<dbReference type="AlphaFoldDB" id="A0A084VQ59"/>
<reference evidence="2 4" key="1">
    <citation type="journal article" date="2014" name="BMC Genomics">
        <title>Genome sequence of Anopheles sinensis provides insight into genetics basis of mosquito competence for malaria parasites.</title>
        <authorList>
            <person name="Zhou D."/>
            <person name="Zhang D."/>
            <person name="Ding G."/>
            <person name="Shi L."/>
            <person name="Hou Q."/>
            <person name="Ye Y."/>
            <person name="Xu Y."/>
            <person name="Zhou H."/>
            <person name="Xiong C."/>
            <person name="Li S."/>
            <person name="Yu J."/>
            <person name="Hong S."/>
            <person name="Yu X."/>
            <person name="Zou P."/>
            <person name="Chen C."/>
            <person name="Chang X."/>
            <person name="Wang W."/>
            <person name="Lv Y."/>
            <person name="Sun Y."/>
            <person name="Ma L."/>
            <person name="Shen B."/>
            <person name="Zhu C."/>
        </authorList>
    </citation>
    <scope>NUCLEOTIDE SEQUENCE [LARGE SCALE GENOMIC DNA]</scope>
</reference>
<protein>
    <submittedName>
        <fullName evidence="2 3">MIP family channel protein</fullName>
    </submittedName>
</protein>